<feature type="transmembrane region" description="Helical" evidence="7">
    <location>
        <begin position="183"/>
        <end position="199"/>
    </location>
</feature>
<comment type="function">
    <text evidence="7">Part of the MsrPQ system that repairs oxidized periplasmic proteins containing methionine sulfoxide residues (Met-O), using respiratory chain electrons. Thus protects these proteins from oxidative-stress damage caused by reactive species of oxygen and chlorine generated by the host defense mechanisms. MsrPQ is essential for the maintenance of envelope integrity under bleach stress, rescuing a wide series of structurally unrelated periplasmic proteins from methionine oxidation. MsrQ provides electrons for reduction to the reductase catalytic subunit MsrP, using the quinone pool of the respiratory chain.</text>
</comment>
<dbReference type="GO" id="GO:0010181">
    <property type="term" value="F:FMN binding"/>
    <property type="evidence" value="ECO:0007669"/>
    <property type="project" value="UniProtKB-UniRule"/>
</dbReference>
<organism evidence="9 10">
    <name type="scientific">Acetobacter senegalensis</name>
    <dbReference type="NCBI Taxonomy" id="446692"/>
    <lineage>
        <taxon>Bacteria</taxon>
        <taxon>Pseudomonadati</taxon>
        <taxon>Pseudomonadota</taxon>
        <taxon>Alphaproteobacteria</taxon>
        <taxon>Acetobacterales</taxon>
        <taxon>Acetobacteraceae</taxon>
        <taxon>Acetobacter</taxon>
    </lineage>
</organism>
<sequence>MPSFSSSRRKRSRFSPVTRQVLLYLFFLLPAALDIAQGMAGTLGPNPTSVCLHDFGRYAFRFLLASMVISPLKRFVSVDLMLYRRPLGLLAFTYAALHVFFYVVVARHLDTHILWQDFTTRPFLTFGVITFLILAALAATSTRRAIRALGRKWVPLHRLAYLAMLLATIHYTIAFKTWHVEPFLYGAVALFVLALRLVPKPPRRSVR</sequence>
<keyword evidence="7" id="KW-0479">Metal-binding</keyword>
<evidence type="ECO:0000256" key="1">
    <source>
        <dbReference type="ARBA" id="ARBA00004141"/>
    </source>
</evidence>
<dbReference type="GO" id="GO:0016679">
    <property type="term" value="F:oxidoreductase activity, acting on diphenols and related substances as donors"/>
    <property type="evidence" value="ECO:0007669"/>
    <property type="project" value="TreeGrafter"/>
</dbReference>
<dbReference type="PANTHER" id="PTHR36964:SF1">
    <property type="entry name" value="PROTEIN-METHIONINE-SULFOXIDE REDUCTASE HEME-BINDING SUBUNIT MSRQ"/>
    <property type="match status" value="1"/>
</dbReference>
<keyword evidence="7" id="KW-1003">Cell membrane</keyword>
<keyword evidence="2 7" id="KW-0813">Transport</keyword>
<keyword evidence="7" id="KW-0288">FMN</keyword>
<dbReference type="AlphaFoldDB" id="A0A149U789"/>
<keyword evidence="6 7" id="KW-0472">Membrane</keyword>
<dbReference type="Pfam" id="PF01794">
    <property type="entry name" value="Ferric_reduct"/>
    <property type="match status" value="1"/>
</dbReference>
<keyword evidence="7" id="KW-0249">Electron transport</keyword>
<evidence type="ECO:0000256" key="4">
    <source>
        <dbReference type="ARBA" id="ARBA00022989"/>
    </source>
</evidence>
<comment type="cofactor">
    <cofactor evidence="7">
        <name>FMN</name>
        <dbReference type="ChEBI" id="CHEBI:58210"/>
    </cofactor>
    <text evidence="7">Binds 1 FMN per subunit.</text>
</comment>
<comment type="cofactor">
    <cofactor evidence="7">
        <name>heme b</name>
        <dbReference type="ChEBI" id="CHEBI:60344"/>
    </cofactor>
    <text evidence="7">Binds 1 heme b (iron(II)-protoporphyrin IX) group per subunit.</text>
</comment>
<evidence type="ECO:0000313" key="9">
    <source>
        <dbReference type="EMBL" id="KXV61355.1"/>
    </source>
</evidence>
<keyword evidence="4 7" id="KW-1133">Transmembrane helix</keyword>
<dbReference type="GO" id="GO:0020037">
    <property type="term" value="F:heme binding"/>
    <property type="evidence" value="ECO:0007669"/>
    <property type="project" value="UniProtKB-UniRule"/>
</dbReference>
<feature type="transmembrane region" description="Helical" evidence="7">
    <location>
        <begin position="88"/>
        <end position="109"/>
    </location>
</feature>
<accession>A0A149U789</accession>
<dbReference type="GO" id="GO:0030091">
    <property type="term" value="P:protein repair"/>
    <property type="evidence" value="ECO:0007669"/>
    <property type="project" value="UniProtKB-UniRule"/>
</dbReference>
<protein>
    <recommendedName>
        <fullName evidence="7">Protein-methionine-sulfoxide reductase heme-binding subunit MsrQ</fullName>
    </recommendedName>
    <alternativeName>
        <fullName evidence="7">Flavocytochrome MsrQ</fullName>
    </alternativeName>
</protein>
<name>A0A149U789_9PROT</name>
<gene>
    <name evidence="7" type="primary">msrQ</name>
    <name evidence="9" type="ORF">AD948_02075</name>
</gene>
<keyword evidence="7" id="KW-0349">Heme</keyword>
<feature type="transmembrane region" description="Helical" evidence="7">
    <location>
        <begin position="21"/>
        <end position="38"/>
    </location>
</feature>
<dbReference type="RefSeq" id="WP_061470448.1">
    <property type="nucleotide sequence ID" value="NZ_LHZU01000087.1"/>
</dbReference>
<feature type="domain" description="Ferric oxidoreductase" evidence="8">
    <location>
        <begin position="56"/>
        <end position="167"/>
    </location>
</feature>
<dbReference type="EMBL" id="LHZU01000087">
    <property type="protein sequence ID" value="KXV61355.1"/>
    <property type="molecule type" value="Genomic_DNA"/>
</dbReference>
<evidence type="ECO:0000256" key="3">
    <source>
        <dbReference type="ARBA" id="ARBA00022692"/>
    </source>
</evidence>
<evidence type="ECO:0000313" key="10">
    <source>
        <dbReference type="Proteomes" id="UP000075360"/>
    </source>
</evidence>
<dbReference type="HAMAP" id="MF_01207">
    <property type="entry name" value="MsrQ"/>
    <property type="match status" value="1"/>
</dbReference>
<comment type="subcellular location">
    <subcellularLocation>
        <location evidence="7">Cell membrane</location>
        <topology evidence="7">Multi-pass membrane protein</topology>
    </subcellularLocation>
    <subcellularLocation>
        <location evidence="1">Membrane</location>
        <topology evidence="1">Multi-pass membrane protein</topology>
    </subcellularLocation>
</comment>
<dbReference type="InterPro" id="IPR013130">
    <property type="entry name" value="Fe3_Rdtase_TM_dom"/>
</dbReference>
<feature type="transmembrane region" description="Helical" evidence="7">
    <location>
        <begin position="159"/>
        <end position="177"/>
    </location>
</feature>
<evidence type="ECO:0000256" key="2">
    <source>
        <dbReference type="ARBA" id="ARBA00022448"/>
    </source>
</evidence>
<proteinExistence type="inferred from homology"/>
<dbReference type="PATRIC" id="fig|446692.4.peg.3807"/>
<comment type="subunit">
    <text evidence="7">Heterodimer of a catalytic subunit (MsrP) and a heme-binding subunit (MsrQ).</text>
</comment>
<keyword evidence="5 7" id="KW-0408">Iron</keyword>
<evidence type="ECO:0000256" key="6">
    <source>
        <dbReference type="ARBA" id="ARBA00023136"/>
    </source>
</evidence>
<comment type="similarity">
    <text evidence="7">Belongs to the MsrQ family.</text>
</comment>
<dbReference type="OrthoDB" id="9788328at2"/>
<evidence type="ECO:0000256" key="5">
    <source>
        <dbReference type="ARBA" id="ARBA00023004"/>
    </source>
</evidence>
<comment type="caution">
    <text evidence="9">The sequence shown here is derived from an EMBL/GenBank/DDBJ whole genome shotgun (WGS) entry which is preliminary data.</text>
</comment>
<dbReference type="InterPro" id="IPR022837">
    <property type="entry name" value="MsrQ-like"/>
</dbReference>
<dbReference type="GO" id="GO:0005886">
    <property type="term" value="C:plasma membrane"/>
    <property type="evidence" value="ECO:0007669"/>
    <property type="project" value="UniProtKB-SubCell"/>
</dbReference>
<keyword evidence="3 7" id="KW-0812">Transmembrane</keyword>
<dbReference type="GO" id="GO:0009055">
    <property type="term" value="F:electron transfer activity"/>
    <property type="evidence" value="ECO:0007669"/>
    <property type="project" value="UniProtKB-UniRule"/>
</dbReference>
<dbReference type="GO" id="GO:0046872">
    <property type="term" value="F:metal ion binding"/>
    <property type="evidence" value="ECO:0007669"/>
    <property type="project" value="UniProtKB-KW"/>
</dbReference>
<reference evidence="9 10" key="1">
    <citation type="submission" date="2015-06" db="EMBL/GenBank/DDBJ databases">
        <title>Improved classification and identification of acetic acid bacteria using matrix-assisted laser desorption/ionization time-of-flight mass spectrometry; Gluconobacter nephelii and Gluconobacter uchimurae are later heterotypic synonyms of Gluconobacter japonicus and Gluconobacter oxydans, respectively.</title>
        <authorList>
            <person name="Li L."/>
            <person name="Cleenwerck I."/>
            <person name="De Vuyst L."/>
            <person name="Vandamme P."/>
        </authorList>
    </citation>
    <scope>NUCLEOTIDE SEQUENCE [LARGE SCALE GENOMIC DNA]</scope>
    <source>
        <strain evidence="9 10">LMG 23690</strain>
    </source>
</reference>
<dbReference type="Proteomes" id="UP000075360">
    <property type="component" value="Unassembled WGS sequence"/>
</dbReference>
<keyword evidence="7" id="KW-0285">Flavoprotein</keyword>
<feature type="transmembrane region" description="Helical" evidence="7">
    <location>
        <begin position="58"/>
        <end position="76"/>
    </location>
</feature>
<evidence type="ECO:0000256" key="7">
    <source>
        <dbReference type="HAMAP-Rule" id="MF_01207"/>
    </source>
</evidence>
<dbReference type="PANTHER" id="PTHR36964">
    <property type="entry name" value="PROTEIN-METHIONINE-SULFOXIDE REDUCTASE HEME-BINDING SUBUNIT MSRQ"/>
    <property type="match status" value="1"/>
</dbReference>
<feature type="transmembrane region" description="Helical" evidence="7">
    <location>
        <begin position="121"/>
        <end position="139"/>
    </location>
</feature>
<evidence type="ECO:0000259" key="8">
    <source>
        <dbReference type="Pfam" id="PF01794"/>
    </source>
</evidence>